<comment type="cofactor">
    <cofactor evidence="4">
        <name>thiamine diphosphate</name>
        <dbReference type="ChEBI" id="CHEBI:58937"/>
    </cofactor>
</comment>
<feature type="domain" description="Transketolase-like pyrimidine-binding" evidence="12">
    <location>
        <begin position="312"/>
        <end position="475"/>
    </location>
</feature>
<evidence type="ECO:0000313" key="13">
    <source>
        <dbReference type="EMBL" id="OGF39873.1"/>
    </source>
</evidence>
<dbReference type="SMART" id="SM00861">
    <property type="entry name" value="Transket_pyr"/>
    <property type="match status" value="1"/>
</dbReference>
<dbReference type="InterPro" id="IPR009014">
    <property type="entry name" value="Transketo_C/PFOR_II"/>
</dbReference>
<keyword evidence="11" id="KW-0786">Thiamine pyrophosphate</keyword>
<dbReference type="NCBIfam" id="NF004559">
    <property type="entry name" value="PRK05899.2-5"/>
    <property type="match status" value="1"/>
</dbReference>
<sequence length="614" mass="66854">MPNNLPQLAKLIRYNILASSTAAGSGHPTSSLSAVELMTTLFFGGFFRYDIANPEQPNNDRLIFSKGHASPLFYSLWAAAQGSDISQEELLTLRKFGSRLEGHPTRQFPYTEVATGSLGQGLSIGVGMALNARYDDSDYKTFVLLGDSEMAEGSNWEAMELAAYYKLNNLVGIIDVNRLGQRGETMHGHNLKDFEQKAKAFGWEPIVVDGHNISQIQKAFGRVAAAKKPVMIIAKTIKGKGVSFVENQDGWHGKALPEDKYKQAIVELGKIDFNIRGHLATPAKISNNKKQITNKSKIINPKSKIYQKGEMIATRRAYGDAIAALAQANKQVVVLDAETSNSTYAETVKEKTPRQFFEMFIAEQNMAGAGIGFARRGKIPFVSTFAAFLTRAADQIRMAQYSEVNIKFVGSHAGVSIGEDGASQMALEDLSIFRALNQSVVLYPADAVCAQACVALAATTEGIVYIRTTRANTPVLYGSTEKFKVGGSKVLRASEHDVATVIAAGITLHEAMKAYELLKQKGILIRVIDLYSVKPLDTSVIKKACADTKALIVVEDHYRSGGLYEAVCGSGAVTKPAHSLAVMKMPRSGKPEELLRYEEIDAAAIVKEVNRVKV</sequence>
<dbReference type="InterPro" id="IPR051424">
    <property type="entry name" value="Transketolase-like"/>
</dbReference>
<keyword evidence="8" id="KW-0479">Metal-binding</keyword>
<dbReference type="Gene3D" id="3.40.50.970">
    <property type="match status" value="2"/>
</dbReference>
<evidence type="ECO:0000313" key="14">
    <source>
        <dbReference type="Proteomes" id="UP000177939"/>
    </source>
</evidence>
<comment type="subunit">
    <text evidence="6">Homodimer.</text>
</comment>
<reference evidence="13 14" key="1">
    <citation type="journal article" date="2016" name="Nat. Commun.">
        <title>Thousands of microbial genomes shed light on interconnected biogeochemical processes in an aquifer system.</title>
        <authorList>
            <person name="Anantharaman K."/>
            <person name="Brown C.T."/>
            <person name="Hug L.A."/>
            <person name="Sharon I."/>
            <person name="Castelle C.J."/>
            <person name="Probst A.J."/>
            <person name="Thomas B.C."/>
            <person name="Singh A."/>
            <person name="Wilkins M.J."/>
            <person name="Karaoz U."/>
            <person name="Brodie E.L."/>
            <person name="Williams K.H."/>
            <person name="Hubbard S.S."/>
            <person name="Banfield J.F."/>
        </authorList>
    </citation>
    <scope>NUCLEOTIDE SEQUENCE [LARGE SCALE GENOMIC DNA]</scope>
</reference>
<evidence type="ECO:0000256" key="11">
    <source>
        <dbReference type="ARBA" id="ARBA00023052"/>
    </source>
</evidence>
<dbReference type="AlphaFoldDB" id="A0A1F5TLR0"/>
<dbReference type="SUPFAM" id="SSF52922">
    <property type="entry name" value="TK C-terminal domain-like"/>
    <property type="match status" value="1"/>
</dbReference>
<evidence type="ECO:0000256" key="2">
    <source>
        <dbReference type="ARBA" id="ARBA00001936"/>
    </source>
</evidence>
<protein>
    <submittedName>
        <fullName evidence="13">Transketolase</fullName>
    </submittedName>
</protein>
<evidence type="ECO:0000256" key="7">
    <source>
        <dbReference type="ARBA" id="ARBA00022679"/>
    </source>
</evidence>
<dbReference type="CDD" id="cd07033">
    <property type="entry name" value="TPP_PYR_DXS_TK_like"/>
    <property type="match status" value="1"/>
</dbReference>
<dbReference type="Pfam" id="PF02779">
    <property type="entry name" value="Transket_pyr"/>
    <property type="match status" value="1"/>
</dbReference>
<dbReference type="GO" id="GO:0030976">
    <property type="term" value="F:thiamine pyrophosphate binding"/>
    <property type="evidence" value="ECO:0007669"/>
    <property type="project" value="TreeGrafter"/>
</dbReference>
<dbReference type="EMBL" id="MFGL01000034">
    <property type="protein sequence ID" value="OGF39873.1"/>
    <property type="molecule type" value="Genomic_DNA"/>
</dbReference>
<accession>A0A1F5TLR0</accession>
<evidence type="ECO:0000256" key="3">
    <source>
        <dbReference type="ARBA" id="ARBA00001946"/>
    </source>
</evidence>
<dbReference type="InterPro" id="IPR005474">
    <property type="entry name" value="Transketolase_N"/>
</dbReference>
<comment type="cofactor">
    <cofactor evidence="1">
        <name>Ca(2+)</name>
        <dbReference type="ChEBI" id="CHEBI:29108"/>
    </cofactor>
</comment>
<dbReference type="PROSITE" id="PS00802">
    <property type="entry name" value="TRANSKETOLASE_2"/>
    <property type="match status" value="1"/>
</dbReference>
<dbReference type="InterPro" id="IPR020826">
    <property type="entry name" value="Transketolase_BS"/>
</dbReference>
<name>A0A1F5TLR0_9BACT</name>
<proteinExistence type="inferred from homology"/>
<comment type="cofactor">
    <cofactor evidence="2">
        <name>Mn(2+)</name>
        <dbReference type="ChEBI" id="CHEBI:29035"/>
    </cofactor>
</comment>
<dbReference type="Pfam" id="PF00456">
    <property type="entry name" value="Transketolase_N"/>
    <property type="match status" value="1"/>
</dbReference>
<dbReference type="InterPro" id="IPR005475">
    <property type="entry name" value="Transketolase-like_Pyr-bd"/>
</dbReference>
<keyword evidence="10" id="KW-0460">Magnesium</keyword>
<dbReference type="GO" id="GO:0046872">
    <property type="term" value="F:metal ion binding"/>
    <property type="evidence" value="ECO:0007669"/>
    <property type="project" value="UniProtKB-KW"/>
</dbReference>
<evidence type="ECO:0000256" key="1">
    <source>
        <dbReference type="ARBA" id="ARBA00001913"/>
    </source>
</evidence>
<dbReference type="PANTHER" id="PTHR43195:SF1">
    <property type="entry name" value="FI06132P-RELATED"/>
    <property type="match status" value="1"/>
</dbReference>
<evidence type="ECO:0000256" key="5">
    <source>
        <dbReference type="ARBA" id="ARBA00007131"/>
    </source>
</evidence>
<organism evidence="13 14">
    <name type="scientific">Candidatus Falkowbacteria bacterium RIFOXYC2_FULL_47_12</name>
    <dbReference type="NCBI Taxonomy" id="1798004"/>
    <lineage>
        <taxon>Bacteria</taxon>
        <taxon>Candidatus Falkowiibacteriota</taxon>
    </lineage>
</organism>
<dbReference type="InterPro" id="IPR033248">
    <property type="entry name" value="Transketolase_C"/>
</dbReference>
<dbReference type="Gene3D" id="3.40.50.920">
    <property type="match status" value="1"/>
</dbReference>
<comment type="caution">
    <text evidence="13">The sequence shown here is derived from an EMBL/GenBank/DDBJ whole genome shotgun (WGS) entry which is preliminary data.</text>
</comment>
<dbReference type="CDD" id="cd02012">
    <property type="entry name" value="TPP_TK"/>
    <property type="match status" value="1"/>
</dbReference>
<keyword evidence="9" id="KW-0106">Calcium</keyword>
<evidence type="ECO:0000256" key="9">
    <source>
        <dbReference type="ARBA" id="ARBA00022837"/>
    </source>
</evidence>
<evidence type="ECO:0000256" key="6">
    <source>
        <dbReference type="ARBA" id="ARBA00011738"/>
    </source>
</evidence>
<evidence type="ECO:0000256" key="4">
    <source>
        <dbReference type="ARBA" id="ARBA00001964"/>
    </source>
</evidence>
<dbReference type="GO" id="GO:0004802">
    <property type="term" value="F:transketolase activity"/>
    <property type="evidence" value="ECO:0007669"/>
    <property type="project" value="TreeGrafter"/>
</dbReference>
<keyword evidence="7" id="KW-0808">Transferase</keyword>
<evidence type="ECO:0000256" key="10">
    <source>
        <dbReference type="ARBA" id="ARBA00022842"/>
    </source>
</evidence>
<dbReference type="InterPro" id="IPR029061">
    <property type="entry name" value="THDP-binding"/>
</dbReference>
<comment type="similarity">
    <text evidence="5">Belongs to the transketolase family.</text>
</comment>
<dbReference type="GO" id="GO:0005737">
    <property type="term" value="C:cytoplasm"/>
    <property type="evidence" value="ECO:0007669"/>
    <property type="project" value="UniProtKB-ARBA"/>
</dbReference>
<dbReference type="PANTHER" id="PTHR43195">
    <property type="entry name" value="TRANSKETOLASE"/>
    <property type="match status" value="1"/>
</dbReference>
<evidence type="ECO:0000259" key="12">
    <source>
        <dbReference type="SMART" id="SM00861"/>
    </source>
</evidence>
<dbReference type="Pfam" id="PF02780">
    <property type="entry name" value="Transketolase_C"/>
    <property type="match status" value="1"/>
</dbReference>
<dbReference type="Proteomes" id="UP000177939">
    <property type="component" value="Unassembled WGS sequence"/>
</dbReference>
<dbReference type="SUPFAM" id="SSF52518">
    <property type="entry name" value="Thiamin diphosphate-binding fold (THDP-binding)"/>
    <property type="match status" value="2"/>
</dbReference>
<comment type="cofactor">
    <cofactor evidence="3">
        <name>Mg(2+)</name>
        <dbReference type="ChEBI" id="CHEBI:18420"/>
    </cofactor>
</comment>
<gene>
    <name evidence="13" type="ORF">A2477_00645</name>
</gene>
<dbReference type="FunFam" id="3.40.50.970:FF:000129">
    <property type="entry name" value="Transketolase"/>
    <property type="match status" value="1"/>
</dbReference>
<evidence type="ECO:0000256" key="8">
    <source>
        <dbReference type="ARBA" id="ARBA00022723"/>
    </source>
</evidence>